<dbReference type="PANTHER" id="PTHR34978">
    <property type="entry name" value="POSSIBLE SENSOR-TRANSDUCER PROTEIN BLAR"/>
    <property type="match status" value="1"/>
</dbReference>
<dbReference type="CDD" id="cd07341">
    <property type="entry name" value="M56_BlaR1_MecR1_like"/>
    <property type="match status" value="1"/>
</dbReference>
<comment type="caution">
    <text evidence="3">The sequence shown here is derived from an EMBL/GenBank/DDBJ whole genome shotgun (WGS) entry which is preliminary data.</text>
</comment>
<sequence>MESIFNVVWVTSLYGTVVGIALILIKNLLKNRLSPKWHYLIWIVLILKLLIPFGPESAVSLFNIIPVTRDINGIDNSLEINNKGSILLPAEKEINNTGTYEIPVQPNFNNNTVGNTDNIKVNTKNIIAFIWFFGALLMLLLLIYTYLSFYKKLQKETCDTDQRLTDIFEKCKKRMGVKRNLSLAVSGTVNTPSLFGVINPKIILPPETAKLGDKEIEYVLLHELAHYKRKDTLVNLLLLGFQIVHWFNPVMWYCFKCIRQDMEAATDEKVLSILDHTEHKDYGRALIAILENFTRPLLAPRLLGMVNDRKSMERRIRMIKMAEIFKRKRNITIIVGIACILVLGGVLLTNGMSAEIKDENNNVNKNIDSINKADDQNVQEDIQKPRSLEQAISEAIKEKGKSFLTGELVTEGHIILGKEEKNGEVKVYTLSSVGWFSFEDGKFTKISGSGAIPTVMTFAVGENGEFTLIEYREPVDGAEYMESIYEMFPEKLHDAVRSSHERYPELLKQQEEQAENYLKSVGRKADIVSKYVSKTPVDIDSEARDVLFSIYSKFDGFLNTCPDWIGSKEYVEDGIRYIYETLQSKTDDGYDLITFKKTKEDGTLIEERKYKIVGSSVYLEDYTSESEKKVNMPKEDKIKALDVITKYFYAFSQNDFDKMRSLSTDRHNEEYMHDGDVWGIKWALVKEIKMVGDVEFLKSESLKPVIVFDVLAYVERVGKSDVFPSAQLSFYVSVEKGEDGVWRVDRYFKK</sequence>
<dbReference type="RefSeq" id="WP_003515817.1">
    <property type="nucleotide sequence ID" value="NZ_CP013828.1"/>
</dbReference>
<dbReference type="InterPro" id="IPR008756">
    <property type="entry name" value="Peptidase_M56"/>
</dbReference>
<dbReference type="AlphaFoldDB" id="A0AB36TIT9"/>
<dbReference type="EMBL" id="PDBW01000001">
    <property type="protein sequence ID" value="PFH03774.1"/>
    <property type="molecule type" value="Genomic_DNA"/>
</dbReference>
<feature type="transmembrane region" description="Helical" evidence="1">
    <location>
        <begin position="6"/>
        <end position="25"/>
    </location>
</feature>
<accession>A0AB36TIT9</accession>
<gene>
    <name evidence="3" type="ORF">M972_112588</name>
</gene>
<name>A0AB36TIT9_ACETH</name>
<dbReference type="Pfam" id="PF05569">
    <property type="entry name" value="Peptidase_M56"/>
    <property type="match status" value="1"/>
</dbReference>
<dbReference type="PANTHER" id="PTHR34978:SF3">
    <property type="entry name" value="SLR0241 PROTEIN"/>
    <property type="match status" value="1"/>
</dbReference>
<proteinExistence type="predicted"/>
<dbReference type="InterPro" id="IPR052173">
    <property type="entry name" value="Beta-lactam_resp_regulator"/>
</dbReference>
<evidence type="ECO:0000313" key="4">
    <source>
        <dbReference type="Proteomes" id="UP000223596"/>
    </source>
</evidence>
<reference evidence="3 4" key="1">
    <citation type="submission" date="2017-09" db="EMBL/GenBank/DDBJ databases">
        <title>Evaluation of Pacific Biosciences Sequencing Technology to Finishing C. thermocellum Genome Sequences.</title>
        <authorList>
            <person name="Brown S."/>
        </authorList>
    </citation>
    <scope>NUCLEOTIDE SEQUENCE [LARGE SCALE GENOMIC DNA]</scope>
    <source>
        <strain evidence="3 4">AD2</strain>
    </source>
</reference>
<evidence type="ECO:0000256" key="1">
    <source>
        <dbReference type="SAM" id="Phobius"/>
    </source>
</evidence>
<feature type="transmembrane region" description="Helical" evidence="1">
    <location>
        <begin position="330"/>
        <end position="348"/>
    </location>
</feature>
<dbReference type="GeneID" id="35802969"/>
<feature type="transmembrane region" description="Helical" evidence="1">
    <location>
        <begin position="37"/>
        <end position="54"/>
    </location>
</feature>
<dbReference type="Gene3D" id="3.30.2010.10">
    <property type="entry name" value="Metalloproteases ('zincins'), catalytic domain"/>
    <property type="match status" value="1"/>
</dbReference>
<evidence type="ECO:0000313" key="3">
    <source>
        <dbReference type="EMBL" id="PFH03774.1"/>
    </source>
</evidence>
<protein>
    <submittedName>
        <fullName evidence="3">Bla regulator protein BlaR1</fullName>
    </submittedName>
</protein>
<keyword evidence="1" id="KW-1133">Transmembrane helix</keyword>
<dbReference type="Proteomes" id="UP000223596">
    <property type="component" value="Unassembled WGS sequence"/>
</dbReference>
<feature type="domain" description="Peptidase M56" evidence="2">
    <location>
        <begin position="8"/>
        <end position="319"/>
    </location>
</feature>
<evidence type="ECO:0000259" key="2">
    <source>
        <dbReference type="Pfam" id="PF05569"/>
    </source>
</evidence>
<feature type="transmembrane region" description="Helical" evidence="1">
    <location>
        <begin position="126"/>
        <end position="147"/>
    </location>
</feature>
<organism evidence="3 4">
    <name type="scientific">Acetivibrio thermocellus AD2</name>
    <dbReference type="NCBI Taxonomy" id="1138384"/>
    <lineage>
        <taxon>Bacteria</taxon>
        <taxon>Bacillati</taxon>
        <taxon>Bacillota</taxon>
        <taxon>Clostridia</taxon>
        <taxon>Eubacteriales</taxon>
        <taxon>Oscillospiraceae</taxon>
        <taxon>Acetivibrio</taxon>
    </lineage>
</organism>
<keyword evidence="1" id="KW-0472">Membrane</keyword>
<keyword evidence="1" id="KW-0812">Transmembrane</keyword>